<dbReference type="STRING" id="77020.A0A0M9VPY7"/>
<evidence type="ECO:0008006" key="3">
    <source>
        <dbReference type="Google" id="ProtNLM"/>
    </source>
</evidence>
<evidence type="ECO:0000313" key="1">
    <source>
        <dbReference type="EMBL" id="KOS14959.1"/>
    </source>
</evidence>
<dbReference type="AlphaFoldDB" id="A0A0M9VPY7"/>
<protein>
    <recommendedName>
        <fullName evidence="3">Sfi1 spindle body domain-containing protein</fullName>
    </recommendedName>
</protein>
<dbReference type="Proteomes" id="UP000037751">
    <property type="component" value="Unassembled WGS sequence"/>
</dbReference>
<name>A0A0M9VPY7_9BASI</name>
<dbReference type="EMBL" id="LGAV01000003">
    <property type="protein sequence ID" value="KOS14959.1"/>
    <property type="molecule type" value="Genomic_DNA"/>
</dbReference>
<reference evidence="1 2" key="1">
    <citation type="submission" date="2015-07" db="EMBL/GenBank/DDBJ databases">
        <title>Draft Genome Sequence of Malassezia furfur CBS1878 and Malassezia pachydermatis CBS1879.</title>
        <authorList>
            <person name="Triana S."/>
            <person name="Ohm R."/>
            <person name="Gonzalez A."/>
            <person name="DeCock H."/>
            <person name="Restrepo S."/>
            <person name="Celis A."/>
        </authorList>
    </citation>
    <scope>NUCLEOTIDE SEQUENCE [LARGE SCALE GENOMIC DNA]</scope>
    <source>
        <strain evidence="1 2">CBS 1879</strain>
    </source>
</reference>
<comment type="caution">
    <text evidence="1">The sequence shown here is derived from an EMBL/GenBank/DDBJ whole genome shotgun (WGS) entry which is preliminary data.</text>
</comment>
<accession>A0A0M9VPY7</accession>
<evidence type="ECO:0000313" key="2">
    <source>
        <dbReference type="Proteomes" id="UP000037751"/>
    </source>
</evidence>
<organism evidence="1 2">
    <name type="scientific">Malassezia pachydermatis</name>
    <dbReference type="NCBI Taxonomy" id="77020"/>
    <lineage>
        <taxon>Eukaryota</taxon>
        <taxon>Fungi</taxon>
        <taxon>Dikarya</taxon>
        <taxon>Basidiomycota</taxon>
        <taxon>Ustilaginomycotina</taxon>
        <taxon>Malasseziomycetes</taxon>
        <taxon>Malasseziales</taxon>
        <taxon>Malasseziaceae</taxon>
        <taxon>Malassezia</taxon>
    </lineage>
</organism>
<gene>
    <name evidence="1" type="ORF">Malapachy_0952</name>
</gene>
<sequence>MALDASWSTCRALDESTSGLSSSLFFHASGAGTSPARGGLPPSSPPARLSHLASSFALQDAEWSFFDGVIALVPPGSSSFAELKAAFEACQHEPALLQPVVTALGSPTATPQEARHAVEARLWNTLLSLVQVRGHTWSERWDAIRVGSGKEPREESEAPLGRPPTLASVPAIVPAAAPAPEWQESDTSLDEGVLEPRMLPIASLPPPILARRLALWHRESLRETFHHWRERRWAFVRMDSRAKNTHFKLQLLQVWLRWRALLVRHRHRRHAADIWATHASQHRAWHRWRHAFASHMHEKRLQRYHAMHAACASVEAQRTHRLVSIAWMLWRRAFMYREAKRLDAQRLVPVAWRHWRERWAYLRTLPQKGALLVSYTQQHLCQSAFFAWRMRLGERRRHMYACDEAEAWHQTQLRRKAWRRWRAQGHRHERWSLDHGDRVQLRVWTHWRRRVETRQAQARTASHTYAWRLTLLLWRSWRAKALAIAAKHTMALQYTQTHDLHHAWMHWRSALHVRRTAASYEAWRRMQHKRVWHAWRLAVLQRRHERSSLALLTSHMALRSQREVWHVWLQRTRERQSQITRAQRTHERLLLVRVYRTWRARWAQVQSHVHLAEQWHDARHGAQSHVWRAAWTVWRLRTRQAQAWHAWEQAHAQRRLRGAWQAWRDAWIEWHLRSEEWSTLAARRTYMLRACWERWRARAHVLRPLQRTRRRLLTLAWARWRAQWRTAQHQSHAHDFLYATLGRDAWEVWRTVAQRRRQRRILAYVYMPR</sequence>
<proteinExistence type="predicted"/>
<dbReference type="OrthoDB" id="1933281at2759"/>
<dbReference type="GeneID" id="28727339"/>
<dbReference type="VEuPathDB" id="FungiDB:Malapachy_0952"/>
<keyword evidence="2" id="KW-1185">Reference proteome</keyword>
<dbReference type="RefSeq" id="XP_017992591.1">
    <property type="nucleotide sequence ID" value="XM_018135464.1"/>
</dbReference>